<dbReference type="AlphaFoldDB" id="A0AAW9ZWD1"/>
<comment type="caution">
    <text evidence="10">The sequence shown here is derived from an EMBL/GenBank/DDBJ whole genome shotgun (WGS) entry which is preliminary data.</text>
</comment>
<accession>A0AAW9ZWD1</accession>
<keyword evidence="5 6" id="KW-0664">Pyridoxine biosynthesis</keyword>
<dbReference type="InterPro" id="IPR011576">
    <property type="entry name" value="Pyridox_Oxase_N"/>
</dbReference>
<comment type="cofactor">
    <cofactor evidence="6 7">
        <name>FMN</name>
        <dbReference type="ChEBI" id="CHEBI:58210"/>
    </cofactor>
    <text evidence="6 7">Binds 1 FMN per subunit.</text>
</comment>
<dbReference type="GO" id="GO:0008615">
    <property type="term" value="P:pyridoxine biosynthetic process"/>
    <property type="evidence" value="ECO:0007669"/>
    <property type="project" value="UniProtKB-UniRule"/>
</dbReference>
<comment type="subunit">
    <text evidence="6">Homodimer.</text>
</comment>
<evidence type="ECO:0000256" key="7">
    <source>
        <dbReference type="PIRSR" id="PIRSR000190-2"/>
    </source>
</evidence>
<evidence type="ECO:0000256" key="1">
    <source>
        <dbReference type="ARBA" id="ARBA00007301"/>
    </source>
</evidence>
<dbReference type="PANTHER" id="PTHR10851">
    <property type="entry name" value="PYRIDOXINE-5-PHOSPHATE OXIDASE"/>
    <property type="match status" value="1"/>
</dbReference>
<feature type="binding site" evidence="6">
    <location>
        <begin position="193"/>
        <end position="195"/>
    </location>
    <ligand>
        <name>substrate</name>
    </ligand>
</feature>
<evidence type="ECO:0000259" key="8">
    <source>
        <dbReference type="Pfam" id="PF01243"/>
    </source>
</evidence>
<dbReference type="InterPro" id="IPR019576">
    <property type="entry name" value="Pyridoxamine_oxidase_dimer_C"/>
</dbReference>
<feature type="binding site" evidence="6 7">
    <location>
        <begin position="75"/>
        <end position="76"/>
    </location>
    <ligand>
        <name>FMN</name>
        <dbReference type="ChEBI" id="CHEBI:58210"/>
    </ligand>
</feature>
<dbReference type="Proteomes" id="UP000548771">
    <property type="component" value="Unassembled WGS sequence"/>
</dbReference>
<evidence type="ECO:0000256" key="6">
    <source>
        <dbReference type="HAMAP-Rule" id="MF_01629"/>
    </source>
</evidence>
<dbReference type="Gene3D" id="2.30.110.10">
    <property type="entry name" value="Electron Transport, Fmn-binding Protein, Chain A"/>
    <property type="match status" value="1"/>
</dbReference>
<feature type="binding site" evidence="6 7">
    <location>
        <position position="107"/>
    </location>
    <ligand>
        <name>FMN</name>
        <dbReference type="ChEBI" id="CHEBI:58210"/>
    </ligand>
</feature>
<organism evidence="10 11">
    <name type="scientific">Xanthomonas hortorum pv. pelargonii</name>
    <dbReference type="NCBI Taxonomy" id="453602"/>
    <lineage>
        <taxon>Bacteria</taxon>
        <taxon>Pseudomonadati</taxon>
        <taxon>Pseudomonadota</taxon>
        <taxon>Gammaproteobacteria</taxon>
        <taxon>Lysobacterales</taxon>
        <taxon>Lysobacteraceae</taxon>
        <taxon>Xanthomonas</taxon>
    </lineage>
</organism>
<dbReference type="PIRSF" id="PIRSF000190">
    <property type="entry name" value="Pyd_amn-ph_oxd"/>
    <property type="match status" value="1"/>
</dbReference>
<sequence length="215" mass="24197">MRCAHNRRQSCCPRTVMTDLYAEALATFTALYAEAQNSAELEASAMTVATASVDGRPSARTVLLKAFDTRGFVFYTHLDSAKGRDLQTHPQAALLFLWRSLREAGIQVRIEGGVQLVSADESDAYFASRPRMSQIGAWASLQSQTLGSREEFDAAIAKVEATFEGREVPRPDGWGGFRVVPQAFEFWYGAKFRLHERWRYEADAASRWSKRMLYP</sequence>
<proteinExistence type="inferred from homology"/>
<evidence type="ECO:0000313" key="10">
    <source>
        <dbReference type="EMBL" id="NMI23499.1"/>
    </source>
</evidence>
<dbReference type="InterPro" id="IPR000659">
    <property type="entry name" value="Pyridox_Oxase"/>
</dbReference>
<comment type="function">
    <text evidence="6">Catalyzes the oxidation of either pyridoxine 5'-phosphate (PNP) or pyridoxamine 5'-phosphate (PMP) into pyridoxal 5'-phosphate (PLP).</text>
</comment>
<comment type="similarity">
    <text evidence="1 6">Belongs to the pyridoxamine 5'-phosphate oxidase family.</text>
</comment>
<dbReference type="SUPFAM" id="SSF50475">
    <property type="entry name" value="FMN-binding split barrel"/>
    <property type="match status" value="1"/>
</dbReference>
<feature type="binding site" evidence="6">
    <location>
        <position position="133"/>
    </location>
    <ligand>
        <name>substrate</name>
    </ligand>
</feature>
<gene>
    <name evidence="6 10" type="primary">pdxH</name>
    <name evidence="10" type="ORF">E1J24_17035</name>
</gene>
<evidence type="ECO:0000256" key="3">
    <source>
        <dbReference type="ARBA" id="ARBA00022643"/>
    </source>
</evidence>
<dbReference type="FunFam" id="2.30.110.10:FF:000012">
    <property type="entry name" value="Predicted protein"/>
    <property type="match status" value="1"/>
</dbReference>
<evidence type="ECO:0000256" key="2">
    <source>
        <dbReference type="ARBA" id="ARBA00022630"/>
    </source>
</evidence>
<protein>
    <recommendedName>
        <fullName evidence="6">Pyridoxine/pyridoxamine 5'-phosphate oxidase</fullName>
        <ecNumber evidence="6">1.4.3.5</ecNumber>
    </recommendedName>
    <alternativeName>
        <fullName evidence="6">PNP/PMP oxidase</fullName>
        <shortName evidence="6">PNPOx</shortName>
    </alternativeName>
    <alternativeName>
        <fullName evidence="6">Pyridoxal 5'-phosphate synthase</fullName>
    </alternativeName>
</protein>
<keyword evidence="4 6" id="KW-0560">Oxidoreductase</keyword>
<comment type="pathway">
    <text evidence="6">Cofactor metabolism; pyridoxal 5'-phosphate salvage; pyridoxal 5'-phosphate from pyridoxine 5'-phosphate: step 1/1.</text>
</comment>
<dbReference type="HAMAP" id="MF_01629">
    <property type="entry name" value="PdxH"/>
    <property type="match status" value="1"/>
</dbReference>
<comment type="catalytic activity">
    <reaction evidence="6">
        <text>pyridoxamine 5'-phosphate + O2 + H2O = pyridoxal 5'-phosphate + H2O2 + NH4(+)</text>
        <dbReference type="Rhea" id="RHEA:15817"/>
        <dbReference type="ChEBI" id="CHEBI:15377"/>
        <dbReference type="ChEBI" id="CHEBI:15379"/>
        <dbReference type="ChEBI" id="CHEBI:16240"/>
        <dbReference type="ChEBI" id="CHEBI:28938"/>
        <dbReference type="ChEBI" id="CHEBI:58451"/>
        <dbReference type="ChEBI" id="CHEBI:597326"/>
        <dbReference type="EC" id="1.4.3.5"/>
    </reaction>
</comment>
<dbReference type="EC" id="1.4.3.5" evidence="6"/>
<comment type="caution">
    <text evidence="6">Lacks conserved residue(s) required for the propagation of feature annotation.</text>
</comment>
<evidence type="ECO:0000256" key="4">
    <source>
        <dbReference type="ARBA" id="ARBA00023002"/>
    </source>
</evidence>
<comment type="pathway">
    <text evidence="6">Cofactor metabolism; pyridoxal 5'-phosphate salvage; pyridoxal 5'-phosphate from pyridoxamine 5'-phosphate: step 1/1.</text>
</comment>
<feature type="binding site" evidence="6">
    <location>
        <position position="129"/>
    </location>
    <ligand>
        <name>substrate</name>
    </ligand>
</feature>
<feature type="binding site" evidence="6 7">
    <location>
        <begin position="142"/>
        <end position="143"/>
    </location>
    <ligand>
        <name>FMN</name>
        <dbReference type="ChEBI" id="CHEBI:58210"/>
    </ligand>
</feature>
<feature type="binding site" evidence="6">
    <location>
        <position position="65"/>
    </location>
    <ligand>
        <name>substrate</name>
    </ligand>
</feature>
<keyword evidence="2 6" id="KW-0285">Flavoprotein</keyword>
<feature type="domain" description="Pyridoxamine 5'-phosphate oxidase N-terminal" evidence="8">
    <location>
        <begin position="42"/>
        <end position="161"/>
    </location>
</feature>
<dbReference type="Pfam" id="PF01243">
    <property type="entry name" value="PNPOx_N"/>
    <property type="match status" value="1"/>
</dbReference>
<dbReference type="NCBIfam" id="NF004231">
    <property type="entry name" value="PRK05679.1"/>
    <property type="match status" value="1"/>
</dbReference>
<feature type="binding site" evidence="6 7">
    <location>
        <position position="197"/>
    </location>
    <ligand>
        <name>FMN</name>
        <dbReference type="ChEBI" id="CHEBI:58210"/>
    </ligand>
</feature>
<reference evidence="11" key="1">
    <citation type="journal article" date="2020" name="Syst. Appl. Microbiol.">
        <title>Clarifying the taxonomy of the causal agent of bacterial leaf spot of lettuce through a polyphasic approach reveals that Xanthomonas cynarae Trebaol et al. 2000 emend. Timilsina et al. 2019 is a later heterotypic synonym of Xanthomonas hortorum Vauterin et al. 1995.</title>
        <authorList>
            <person name="Moriniere L."/>
            <person name="Burlet A."/>
            <person name="Rosenthal E.R."/>
            <person name="Nesme X."/>
            <person name="Portier P."/>
            <person name="Bull C.T."/>
            <person name="Lavire C."/>
            <person name="Fischer-Le Saux M."/>
            <person name="Bertolla F."/>
        </authorList>
    </citation>
    <scope>NUCLEOTIDE SEQUENCE [LARGE SCALE GENOMIC DNA]</scope>
    <source>
        <strain evidence="11">CFBP2533</strain>
    </source>
</reference>
<evidence type="ECO:0000313" key="11">
    <source>
        <dbReference type="Proteomes" id="UP000548771"/>
    </source>
</evidence>
<dbReference type="PANTHER" id="PTHR10851:SF0">
    <property type="entry name" value="PYRIDOXINE-5'-PHOSPHATE OXIDASE"/>
    <property type="match status" value="1"/>
</dbReference>
<dbReference type="GO" id="GO:0010181">
    <property type="term" value="F:FMN binding"/>
    <property type="evidence" value="ECO:0007669"/>
    <property type="project" value="UniProtKB-UniRule"/>
</dbReference>
<name>A0AAW9ZWD1_9XANT</name>
<dbReference type="PROSITE" id="PS01064">
    <property type="entry name" value="PYRIDOX_OXIDASE"/>
    <property type="match status" value="1"/>
</dbReference>
<dbReference type="InterPro" id="IPR019740">
    <property type="entry name" value="Pyridox_Oxase_CS"/>
</dbReference>
<dbReference type="NCBIfam" id="TIGR00558">
    <property type="entry name" value="pdxH"/>
    <property type="match status" value="1"/>
</dbReference>
<feature type="binding site" evidence="6 7">
    <location>
        <begin position="60"/>
        <end position="65"/>
    </location>
    <ligand>
        <name>FMN</name>
        <dbReference type="ChEBI" id="CHEBI:58210"/>
    </ligand>
</feature>
<evidence type="ECO:0000256" key="5">
    <source>
        <dbReference type="ARBA" id="ARBA00023096"/>
    </source>
</evidence>
<dbReference type="EMBL" id="SMDX01000024">
    <property type="protein sequence ID" value="NMI23499.1"/>
    <property type="molecule type" value="Genomic_DNA"/>
</dbReference>
<dbReference type="GO" id="GO:0004733">
    <property type="term" value="F:pyridoxamine phosphate oxidase activity"/>
    <property type="evidence" value="ECO:0007669"/>
    <property type="project" value="UniProtKB-UniRule"/>
</dbReference>
<evidence type="ECO:0000259" key="9">
    <source>
        <dbReference type="Pfam" id="PF10590"/>
    </source>
</evidence>
<keyword evidence="3 6" id="KW-0288">FMN</keyword>
<feature type="domain" description="Pyridoxine 5'-phosphate oxidase dimerisation C-terminal" evidence="9">
    <location>
        <begin position="174"/>
        <end position="215"/>
    </location>
</feature>
<comment type="catalytic activity">
    <reaction evidence="6">
        <text>pyridoxine 5'-phosphate + O2 = pyridoxal 5'-phosphate + H2O2</text>
        <dbReference type="Rhea" id="RHEA:15149"/>
        <dbReference type="ChEBI" id="CHEBI:15379"/>
        <dbReference type="ChEBI" id="CHEBI:16240"/>
        <dbReference type="ChEBI" id="CHEBI:58589"/>
        <dbReference type="ChEBI" id="CHEBI:597326"/>
        <dbReference type="EC" id="1.4.3.5"/>
    </reaction>
</comment>
<dbReference type="Pfam" id="PF10590">
    <property type="entry name" value="PNP_phzG_C"/>
    <property type="match status" value="1"/>
</dbReference>
<feature type="binding site" evidence="6">
    <location>
        <position position="125"/>
    </location>
    <ligand>
        <name>substrate</name>
    </ligand>
</feature>
<feature type="binding site" evidence="6 7">
    <location>
        <position position="82"/>
    </location>
    <ligand>
        <name>FMN</name>
        <dbReference type="ChEBI" id="CHEBI:58210"/>
    </ligand>
</feature>
<feature type="binding site" evidence="6 7">
    <location>
        <position position="187"/>
    </location>
    <ligand>
        <name>FMN</name>
        <dbReference type="ChEBI" id="CHEBI:58210"/>
    </ligand>
</feature>
<dbReference type="InterPro" id="IPR012349">
    <property type="entry name" value="Split_barrel_FMN-bd"/>
</dbReference>